<accession>A0ABT1UTJ2</accession>
<dbReference type="Proteomes" id="UP001204746">
    <property type="component" value="Unassembled WGS sequence"/>
</dbReference>
<dbReference type="RefSeq" id="WP_256649044.1">
    <property type="nucleotide sequence ID" value="NZ_JANIAA010000002.1"/>
</dbReference>
<proteinExistence type="predicted"/>
<dbReference type="SUPFAM" id="SSF53850">
    <property type="entry name" value="Periplasmic binding protein-like II"/>
    <property type="match status" value="1"/>
</dbReference>
<sequence>MGLPIDLACWDYDRTRALIDGRVTVEGVDLNYMPMEMPESFHRMFRHAEFHVSEMSFAWYLGSFFAQRRHMAAIPVFPSRMFRHSAIYVNRRSGIKEPSDLVGKRVGVPEYQQTAGVWIRGMLADDYGVPLDAVSYHQGGLTEPGRQDSALRRPEGIDLSPIAPDDTLSALLERGEIDALYTAHAPVGFAEGAEHVQRLFPDYRREEQAYYQRTGIFPIMHTVVIRTDVLDAHPWLARSLMKGFEEAKAIALHDVFEPVAAKCTLPWLMAEAEETEQVFGTRDFWPYGVERNRRTLERFVRYAHEQGLIPDRPAVEDLFPASTLDVARI</sequence>
<dbReference type="Gene3D" id="3.40.190.10">
    <property type="entry name" value="Periplasmic binding protein-like II"/>
    <property type="match status" value="1"/>
</dbReference>
<organism evidence="1 2">
    <name type="scientific">Streptomyces rugosispiralis</name>
    <dbReference type="NCBI Taxonomy" id="2967341"/>
    <lineage>
        <taxon>Bacteria</taxon>
        <taxon>Bacillati</taxon>
        <taxon>Actinomycetota</taxon>
        <taxon>Actinomycetes</taxon>
        <taxon>Kitasatosporales</taxon>
        <taxon>Streptomycetaceae</taxon>
        <taxon>Streptomyces</taxon>
    </lineage>
</organism>
<reference evidence="1 2" key="1">
    <citation type="submission" date="2022-07" db="EMBL/GenBank/DDBJ databases">
        <authorList>
            <person name="Phongsopitanun W."/>
            <person name="Tanasupawat S."/>
        </authorList>
    </citation>
    <scope>NUCLEOTIDE SEQUENCE [LARGE SCALE GENOMIC DNA]</scope>
    <source>
        <strain evidence="1 2">RCU-064</strain>
    </source>
</reference>
<comment type="caution">
    <text evidence="1">The sequence shown here is derived from an EMBL/GenBank/DDBJ whole genome shotgun (WGS) entry which is preliminary data.</text>
</comment>
<dbReference type="EMBL" id="JANIAA010000002">
    <property type="protein sequence ID" value="MCQ8187875.1"/>
    <property type="molecule type" value="Genomic_DNA"/>
</dbReference>
<keyword evidence="2" id="KW-1185">Reference proteome</keyword>
<evidence type="ECO:0000313" key="1">
    <source>
        <dbReference type="EMBL" id="MCQ8187875.1"/>
    </source>
</evidence>
<evidence type="ECO:0000313" key="2">
    <source>
        <dbReference type="Proteomes" id="UP001204746"/>
    </source>
</evidence>
<gene>
    <name evidence="1" type="ORF">NP777_06360</name>
</gene>
<protein>
    <submittedName>
        <fullName evidence="1">ABC transporter substrate-binding protein</fullName>
    </submittedName>
</protein>
<name>A0ABT1UTJ2_9ACTN</name>